<dbReference type="InterPro" id="IPR036942">
    <property type="entry name" value="Beta-barrel_TonB_sf"/>
</dbReference>
<dbReference type="GO" id="GO:0015344">
    <property type="term" value="F:siderophore uptake transmembrane transporter activity"/>
    <property type="evidence" value="ECO:0007669"/>
    <property type="project" value="TreeGrafter"/>
</dbReference>
<evidence type="ECO:0000256" key="1">
    <source>
        <dbReference type="ARBA" id="ARBA00004571"/>
    </source>
</evidence>
<gene>
    <name evidence="14" type="ORF">DSL92_01155</name>
</gene>
<reference evidence="14" key="1">
    <citation type="submission" date="2018-12" db="EMBL/GenBank/DDBJ databases">
        <authorList>
            <person name="Jadhav K."/>
            <person name="Kushwaha B."/>
            <person name="Jadhav I."/>
        </authorList>
    </citation>
    <scope>NUCLEOTIDE SEQUENCE [LARGE SCALE GENOMIC DNA]</scope>
    <source>
        <strain evidence="14">SBS 10</strain>
    </source>
</reference>
<keyword evidence="4" id="KW-0410">Iron transport</keyword>
<dbReference type="SUPFAM" id="SSF56935">
    <property type="entry name" value="Porins"/>
    <property type="match status" value="1"/>
</dbReference>
<dbReference type="InterPro" id="IPR000531">
    <property type="entry name" value="Beta-barrel_TonB"/>
</dbReference>
<evidence type="ECO:0000256" key="10">
    <source>
        <dbReference type="ARBA" id="ARBA00023136"/>
    </source>
</evidence>
<keyword evidence="10" id="KW-0472">Membrane</keyword>
<keyword evidence="11" id="KW-0998">Cell outer membrane</keyword>
<name>A0A3S0Q1P3_9GAMM</name>
<evidence type="ECO:0000256" key="3">
    <source>
        <dbReference type="ARBA" id="ARBA00022452"/>
    </source>
</evidence>
<keyword evidence="2" id="KW-0813">Transport</keyword>
<evidence type="ECO:0000256" key="4">
    <source>
        <dbReference type="ARBA" id="ARBA00022496"/>
    </source>
</evidence>
<evidence type="ECO:0000256" key="6">
    <source>
        <dbReference type="ARBA" id="ARBA00022729"/>
    </source>
</evidence>
<dbReference type="PANTHER" id="PTHR32552">
    <property type="entry name" value="FERRICHROME IRON RECEPTOR-RELATED"/>
    <property type="match status" value="1"/>
</dbReference>
<protein>
    <submittedName>
        <fullName evidence="14">TonB-dependent receptor</fullName>
    </submittedName>
</protein>
<evidence type="ECO:0000313" key="14">
    <source>
        <dbReference type="EMBL" id="RUA23181.1"/>
    </source>
</evidence>
<comment type="caution">
    <text evidence="14">The sequence shown here is derived from an EMBL/GenBank/DDBJ whole genome shotgun (WGS) entry which is preliminary data.</text>
</comment>
<dbReference type="AlphaFoldDB" id="A0A3S0Q1P3"/>
<accession>A0A3S0Q1P3</accession>
<dbReference type="PANTHER" id="PTHR32552:SF68">
    <property type="entry name" value="FERRICHROME OUTER MEMBRANE TRANSPORTER_PHAGE RECEPTOR"/>
    <property type="match status" value="1"/>
</dbReference>
<comment type="subcellular location">
    <subcellularLocation>
        <location evidence="1">Cell outer membrane</location>
        <topology evidence="1">Multi-pass membrane protein</topology>
    </subcellularLocation>
</comment>
<evidence type="ECO:0000256" key="2">
    <source>
        <dbReference type="ARBA" id="ARBA00022448"/>
    </source>
</evidence>
<keyword evidence="6" id="KW-0732">Signal</keyword>
<keyword evidence="8" id="KW-0406">Ion transport</keyword>
<dbReference type="InterPro" id="IPR039426">
    <property type="entry name" value="TonB-dep_rcpt-like"/>
</dbReference>
<organism evidence="14">
    <name type="scientific">Billgrantia gudaonensis</name>
    <dbReference type="NCBI Taxonomy" id="376427"/>
    <lineage>
        <taxon>Bacteria</taxon>
        <taxon>Pseudomonadati</taxon>
        <taxon>Pseudomonadota</taxon>
        <taxon>Gammaproteobacteria</taxon>
        <taxon>Oceanospirillales</taxon>
        <taxon>Halomonadaceae</taxon>
        <taxon>Billgrantia</taxon>
    </lineage>
</organism>
<dbReference type="GO" id="GO:0009279">
    <property type="term" value="C:cell outer membrane"/>
    <property type="evidence" value="ECO:0007669"/>
    <property type="project" value="UniProtKB-SubCell"/>
</dbReference>
<feature type="region of interest" description="Disordered" evidence="12">
    <location>
        <begin position="148"/>
        <end position="169"/>
    </location>
</feature>
<evidence type="ECO:0000256" key="12">
    <source>
        <dbReference type="SAM" id="MobiDB-lite"/>
    </source>
</evidence>
<sequence>MESIAPPTIGVKPGGKQHELGVKYAPIGMNALFSAAVYELNKDNVGIAVVQGDGTIEREPSANPVCAASIWKPRPKQPELTGGYSYMDQEVIRGTLSDGTSIEGNQFATAPKQTISLWTHYTLPDTGMSLGLGARYVDSYYFDAANTSKASRQRSSIPPSVTKSSRIPT</sequence>
<keyword evidence="7" id="KW-0408">Iron</keyword>
<keyword evidence="5" id="KW-0812">Transmembrane</keyword>
<evidence type="ECO:0000256" key="5">
    <source>
        <dbReference type="ARBA" id="ARBA00022692"/>
    </source>
</evidence>
<dbReference type="Pfam" id="PF00593">
    <property type="entry name" value="TonB_dep_Rec_b-barrel"/>
    <property type="match status" value="1"/>
</dbReference>
<evidence type="ECO:0000256" key="9">
    <source>
        <dbReference type="ARBA" id="ARBA00023077"/>
    </source>
</evidence>
<evidence type="ECO:0000256" key="11">
    <source>
        <dbReference type="ARBA" id="ARBA00023237"/>
    </source>
</evidence>
<keyword evidence="14" id="KW-0675">Receptor</keyword>
<proteinExistence type="predicted"/>
<keyword evidence="3" id="KW-1134">Transmembrane beta strand</keyword>
<evidence type="ECO:0000256" key="7">
    <source>
        <dbReference type="ARBA" id="ARBA00023004"/>
    </source>
</evidence>
<feature type="domain" description="TonB-dependent receptor-like beta-barrel" evidence="13">
    <location>
        <begin position="15"/>
        <end position="148"/>
    </location>
</feature>
<evidence type="ECO:0000256" key="8">
    <source>
        <dbReference type="ARBA" id="ARBA00023065"/>
    </source>
</evidence>
<keyword evidence="9" id="KW-0798">TonB box</keyword>
<dbReference type="EMBL" id="RXHI01000002">
    <property type="protein sequence ID" value="RUA23181.1"/>
    <property type="molecule type" value="Genomic_DNA"/>
</dbReference>
<dbReference type="Gene3D" id="2.40.170.20">
    <property type="entry name" value="TonB-dependent receptor, beta-barrel domain"/>
    <property type="match status" value="1"/>
</dbReference>
<evidence type="ECO:0000259" key="13">
    <source>
        <dbReference type="Pfam" id="PF00593"/>
    </source>
</evidence>